<sequence length="328" mass="36849">MYNEILDLSHYNIVAIIPAYKVEKQITETLARVPDYIRLIIVVDDASPDQTGKVVAQVKTKDSRIILIEHAENQGVGGAMLSGFREALKSNAQVILKIDGDGQMSDYDPRPLLEPLIRGQADYVKGNRFRDFKALKSMPWIRQIGNMGLGFLVKAATGYWNCFDPTNGFFAIRNEALAALPLERIQKSYFFETSMLGELYLVGAVIRDIPYPAVYGDERSNLSVLKTLWEFPPKLTHIFFRRMLVKNFLFDFSMESIYLLAGIPMFFFGLIFGIVKWIKYINLGIPAPTGTIMIPVISVMLGVQLILAAANIDLQSVPKEPLCSGELK</sequence>
<dbReference type="InterPro" id="IPR050256">
    <property type="entry name" value="Glycosyltransferase_2"/>
</dbReference>
<gene>
    <name evidence="3" type="ORF">H8E29_04160</name>
</gene>
<evidence type="ECO:0000313" key="3">
    <source>
        <dbReference type="EMBL" id="MBC8334437.1"/>
    </source>
</evidence>
<feature type="transmembrane region" description="Helical" evidence="1">
    <location>
        <begin position="290"/>
        <end position="312"/>
    </location>
</feature>
<dbReference type="InterPro" id="IPR001173">
    <property type="entry name" value="Glyco_trans_2-like"/>
</dbReference>
<dbReference type="PANTHER" id="PTHR48090:SF6">
    <property type="entry name" value="SLR5056 PROTEIN"/>
    <property type="match status" value="1"/>
</dbReference>
<keyword evidence="1" id="KW-0812">Transmembrane</keyword>
<evidence type="ECO:0000259" key="2">
    <source>
        <dbReference type="Pfam" id="PF00535"/>
    </source>
</evidence>
<organism evidence="3 4">
    <name type="scientific">Candidatus Desulfolinea nitratireducens</name>
    <dbReference type="NCBI Taxonomy" id="2841698"/>
    <lineage>
        <taxon>Bacteria</taxon>
        <taxon>Bacillati</taxon>
        <taxon>Chloroflexota</taxon>
        <taxon>Anaerolineae</taxon>
        <taxon>Anaerolineales</taxon>
        <taxon>Anaerolineales incertae sedis</taxon>
        <taxon>Candidatus Desulfolinea</taxon>
    </lineage>
</organism>
<dbReference type="PANTHER" id="PTHR48090">
    <property type="entry name" value="UNDECAPRENYL-PHOSPHATE 4-DEOXY-4-FORMAMIDO-L-ARABINOSE TRANSFERASE-RELATED"/>
    <property type="match status" value="1"/>
</dbReference>
<evidence type="ECO:0000313" key="4">
    <source>
        <dbReference type="Proteomes" id="UP000614469"/>
    </source>
</evidence>
<dbReference type="Pfam" id="PF00535">
    <property type="entry name" value="Glycos_transf_2"/>
    <property type="match status" value="1"/>
</dbReference>
<dbReference type="Gene3D" id="3.90.550.10">
    <property type="entry name" value="Spore Coat Polysaccharide Biosynthesis Protein SpsA, Chain A"/>
    <property type="match status" value="1"/>
</dbReference>
<feature type="transmembrane region" description="Helical" evidence="1">
    <location>
        <begin position="257"/>
        <end position="278"/>
    </location>
</feature>
<accession>A0A8J6TIN4</accession>
<comment type="caution">
    <text evidence="3">The sequence shown here is derived from an EMBL/GenBank/DDBJ whole genome shotgun (WGS) entry which is preliminary data.</text>
</comment>
<dbReference type="SUPFAM" id="SSF53448">
    <property type="entry name" value="Nucleotide-diphospho-sugar transferases"/>
    <property type="match status" value="1"/>
</dbReference>
<feature type="domain" description="Glycosyltransferase 2-like" evidence="2">
    <location>
        <begin position="15"/>
        <end position="177"/>
    </location>
</feature>
<dbReference type="InterPro" id="IPR029044">
    <property type="entry name" value="Nucleotide-diphossugar_trans"/>
</dbReference>
<dbReference type="CDD" id="cd04179">
    <property type="entry name" value="DPM_DPG-synthase_like"/>
    <property type="match status" value="1"/>
</dbReference>
<name>A0A8J6TIN4_9CHLR</name>
<dbReference type="AlphaFoldDB" id="A0A8J6TIN4"/>
<keyword evidence="1" id="KW-0472">Membrane</keyword>
<evidence type="ECO:0000256" key="1">
    <source>
        <dbReference type="SAM" id="Phobius"/>
    </source>
</evidence>
<reference evidence="3 4" key="1">
    <citation type="submission" date="2020-08" db="EMBL/GenBank/DDBJ databases">
        <title>Bridging the membrane lipid divide: bacteria of the FCB group superphylum have the potential to synthesize archaeal ether lipids.</title>
        <authorList>
            <person name="Villanueva L."/>
            <person name="Von Meijenfeldt F.A.B."/>
            <person name="Westbye A.B."/>
            <person name="Yadav S."/>
            <person name="Hopmans E.C."/>
            <person name="Dutilh B.E."/>
            <person name="Sinninghe Damste J.S."/>
        </authorList>
    </citation>
    <scope>NUCLEOTIDE SEQUENCE [LARGE SCALE GENOMIC DNA]</scope>
    <source>
        <strain evidence="3">NIOZ-UU36</strain>
    </source>
</reference>
<proteinExistence type="predicted"/>
<dbReference type="Proteomes" id="UP000614469">
    <property type="component" value="Unassembled WGS sequence"/>
</dbReference>
<protein>
    <submittedName>
        <fullName evidence="3">Glycosyltransferase</fullName>
    </submittedName>
</protein>
<dbReference type="EMBL" id="JACNJN010000066">
    <property type="protein sequence ID" value="MBC8334437.1"/>
    <property type="molecule type" value="Genomic_DNA"/>
</dbReference>
<keyword evidence="1" id="KW-1133">Transmembrane helix</keyword>